<dbReference type="Proteomes" id="UP000662703">
    <property type="component" value="Unassembled WGS sequence"/>
</dbReference>
<dbReference type="Gene3D" id="1.20.1740.10">
    <property type="entry name" value="Amino acid/polyamine transporter I"/>
    <property type="match status" value="1"/>
</dbReference>
<protein>
    <submittedName>
        <fullName evidence="9">Amino acid carrier family protein</fullName>
    </submittedName>
</protein>
<keyword evidence="8" id="KW-0997">Cell inner membrane</keyword>
<name>A0ABS0AS20_9GAMM</name>
<keyword evidence="8" id="KW-0769">Symport</keyword>
<dbReference type="PROSITE" id="PS00873">
    <property type="entry name" value="NA_ALANINE_SYMP"/>
    <property type="match status" value="1"/>
</dbReference>
<evidence type="ECO:0000313" key="9">
    <source>
        <dbReference type="EMBL" id="MBF5056939.1"/>
    </source>
</evidence>
<gene>
    <name evidence="9" type="ORF">Y5W_02233</name>
</gene>
<evidence type="ECO:0000256" key="5">
    <source>
        <dbReference type="ARBA" id="ARBA00022692"/>
    </source>
</evidence>
<keyword evidence="7 8" id="KW-0472">Membrane</keyword>
<feature type="transmembrane region" description="Helical" evidence="8">
    <location>
        <begin position="152"/>
        <end position="170"/>
    </location>
</feature>
<evidence type="ECO:0000256" key="2">
    <source>
        <dbReference type="ARBA" id="ARBA00009261"/>
    </source>
</evidence>
<dbReference type="Pfam" id="PF01235">
    <property type="entry name" value="Na_Ala_symp"/>
    <property type="match status" value="1"/>
</dbReference>
<keyword evidence="6 8" id="KW-1133">Transmembrane helix</keyword>
<keyword evidence="3 8" id="KW-0813">Transport</keyword>
<feature type="transmembrane region" description="Helical" evidence="8">
    <location>
        <begin position="357"/>
        <end position="380"/>
    </location>
</feature>
<feature type="transmembrane region" description="Helical" evidence="8">
    <location>
        <begin position="400"/>
        <end position="419"/>
    </location>
</feature>
<organism evidence="9 10">
    <name type="scientific">Alloalcanivorax profundimaris</name>
    <dbReference type="NCBI Taxonomy" id="2735259"/>
    <lineage>
        <taxon>Bacteria</taxon>
        <taxon>Pseudomonadati</taxon>
        <taxon>Pseudomonadota</taxon>
        <taxon>Gammaproteobacteria</taxon>
        <taxon>Oceanospirillales</taxon>
        <taxon>Alcanivoracaceae</taxon>
        <taxon>Alloalcanivorax</taxon>
    </lineage>
</organism>
<evidence type="ECO:0000256" key="3">
    <source>
        <dbReference type="ARBA" id="ARBA00022448"/>
    </source>
</evidence>
<feature type="transmembrane region" description="Helical" evidence="8">
    <location>
        <begin position="194"/>
        <end position="213"/>
    </location>
</feature>
<feature type="transmembrane region" description="Helical" evidence="8">
    <location>
        <begin position="101"/>
        <end position="124"/>
    </location>
</feature>
<accession>A0ABS0AS20</accession>
<dbReference type="PANTHER" id="PTHR30330:SF3">
    <property type="entry name" value="TRANSCRIPTIONAL REGULATOR, LRP FAMILY"/>
    <property type="match status" value="1"/>
</dbReference>
<dbReference type="PRINTS" id="PR00175">
    <property type="entry name" value="NAALASMPORT"/>
</dbReference>
<evidence type="ECO:0000256" key="1">
    <source>
        <dbReference type="ARBA" id="ARBA00004651"/>
    </source>
</evidence>
<evidence type="ECO:0000256" key="6">
    <source>
        <dbReference type="ARBA" id="ARBA00022989"/>
    </source>
</evidence>
<dbReference type="PANTHER" id="PTHR30330">
    <property type="entry name" value="AGSS FAMILY TRANSPORTER, SODIUM-ALANINE"/>
    <property type="match status" value="1"/>
</dbReference>
<dbReference type="InterPro" id="IPR001463">
    <property type="entry name" value="Na/Ala_symport"/>
</dbReference>
<feature type="transmembrane region" description="Helical" evidence="8">
    <location>
        <begin position="225"/>
        <end position="246"/>
    </location>
</feature>
<comment type="similarity">
    <text evidence="2 8">Belongs to the alanine or glycine:cation symporter (AGCS) (TC 2.A.25) family.</text>
</comment>
<dbReference type="NCBIfam" id="TIGR00835">
    <property type="entry name" value="agcS"/>
    <property type="match status" value="1"/>
</dbReference>
<dbReference type="EMBL" id="ARXX01000032">
    <property type="protein sequence ID" value="MBF5056939.1"/>
    <property type="molecule type" value="Genomic_DNA"/>
</dbReference>
<feature type="transmembrane region" description="Helical" evidence="8">
    <location>
        <begin position="75"/>
        <end position="95"/>
    </location>
</feature>
<feature type="transmembrane region" description="Helical" evidence="8">
    <location>
        <begin position="425"/>
        <end position="441"/>
    </location>
</feature>
<keyword evidence="5 8" id="KW-0812">Transmembrane</keyword>
<proteinExistence type="inferred from homology"/>
<keyword evidence="10" id="KW-1185">Reference proteome</keyword>
<comment type="caution">
    <text evidence="9">The sequence shown here is derived from an EMBL/GenBank/DDBJ whole genome shotgun (WGS) entry which is preliminary data.</text>
</comment>
<feature type="transmembrane region" description="Helical" evidence="8">
    <location>
        <begin position="252"/>
        <end position="276"/>
    </location>
</feature>
<keyword evidence="4" id="KW-1003">Cell membrane</keyword>
<feature type="transmembrane region" description="Helical" evidence="8">
    <location>
        <begin position="310"/>
        <end position="337"/>
    </location>
</feature>
<sequence length="460" mass="49141">MNDIYKNLDQALEAVVGFLWGPPLVALLMGGGLFFLLYSRLLPYRHLFSGVRLLFMPADRNDEGTLSHFQALSTALSGTLGMGNVAGVAVAIAVGGPGAIFWMWMSALVGIATKFYTCTLAVMYRGRDSEGALQGGPMYIIREGLGRRWRPLAYFFALAGLLGTMPIFQINQLTEVVREAIAIPAGWTHSDDHFTFDLVFGVILAGLVLAVVSGKLPRVGKVTGVLVPSMIVGYLLLTAVVLITHADQVAPALALIVRDAFSGQSAAGGVLGAVIITGIRRAAFSNEAGIGTEAMAHGAARTAEPVREGLVAMLGPIIDTLIVCTCTALVILISGVWQSGDDNGVSLTVAAFDSLFLDYSGVLLAVLVGVLSLSTVVTFWYYGAKCLGFLIGARYQHHYVWFYLCLVVIGSVASLSVIIRVVDSMYALMALPTMIASLRLAPRVNRAARAYFAGRRREEN</sequence>
<comment type="subcellular location">
    <subcellularLocation>
        <location evidence="8">Cell inner membrane</location>
        <topology evidence="8">Multi-pass membrane protein</topology>
    </subcellularLocation>
    <subcellularLocation>
        <location evidence="1">Cell membrane</location>
        <topology evidence="1">Multi-pass membrane protein</topology>
    </subcellularLocation>
</comment>
<evidence type="ECO:0000256" key="4">
    <source>
        <dbReference type="ARBA" id="ARBA00022475"/>
    </source>
</evidence>
<evidence type="ECO:0000256" key="8">
    <source>
        <dbReference type="RuleBase" id="RU363064"/>
    </source>
</evidence>
<evidence type="ECO:0000313" key="10">
    <source>
        <dbReference type="Proteomes" id="UP000662703"/>
    </source>
</evidence>
<evidence type="ECO:0000256" key="7">
    <source>
        <dbReference type="ARBA" id="ARBA00023136"/>
    </source>
</evidence>
<dbReference type="RefSeq" id="WP_194865296.1">
    <property type="nucleotide sequence ID" value="NZ_ARXX01000032.1"/>
</dbReference>
<feature type="transmembrane region" description="Helical" evidence="8">
    <location>
        <begin position="20"/>
        <end position="38"/>
    </location>
</feature>
<reference evidence="9 10" key="1">
    <citation type="submission" date="2012-09" db="EMBL/GenBank/DDBJ databases">
        <title>Genome Sequence of alkane-degrading Bacterium Alcanivorax sp. 521-1.</title>
        <authorList>
            <person name="Lai Q."/>
            <person name="Shao Z."/>
        </authorList>
    </citation>
    <scope>NUCLEOTIDE SEQUENCE [LARGE SCALE GENOMIC DNA]</scope>
    <source>
        <strain evidence="9 10">521-1</strain>
    </source>
</reference>